<sequence length="403" mass="42010">MADLYGEYADYNGYGGAYQASFGYGRGGASGGGAAAAYNAYPPAGPPAGYGPPPHGGGAFNADPGSGYPQSPLDAEVAAVLHEMRGEISSFDASPEFSDQYRNAKRLLTHEVLKLESNTDPEWLELDTEKQIKLVKKVLIPTWRHPRFNFVGKVIGPKGVTLQNIAKTFKCHVYVLGKGSSRDRAKEQELLATGDPQYAHYNGPLHVKIETTVLDELLKPVKETYIEGITPMPESMKKDDDGAEGENEEGKKEPVEESKIKIEKDYGPDLDSKSSAPASGFRGGAGGGGFSRGTPRGGGGGRGAPRGFNSDRGGSRDGGPMRRGGSFGSSGHFGGGPPGFGGRGNGGMPMGGPRGTPMRGRGGGDRGGFGGERGFRGGRGGGGERGGFGGSRGGRGGERFQPY</sequence>
<accession>A0AC35GD56</accession>
<name>A0AC35GD56_9BILA</name>
<evidence type="ECO:0000313" key="1">
    <source>
        <dbReference type="Proteomes" id="UP000887580"/>
    </source>
</evidence>
<dbReference type="Proteomes" id="UP000887580">
    <property type="component" value="Unplaced"/>
</dbReference>
<organism evidence="1 2">
    <name type="scientific">Panagrolaimus sp. PS1159</name>
    <dbReference type="NCBI Taxonomy" id="55785"/>
    <lineage>
        <taxon>Eukaryota</taxon>
        <taxon>Metazoa</taxon>
        <taxon>Ecdysozoa</taxon>
        <taxon>Nematoda</taxon>
        <taxon>Chromadorea</taxon>
        <taxon>Rhabditida</taxon>
        <taxon>Tylenchina</taxon>
        <taxon>Panagrolaimomorpha</taxon>
        <taxon>Panagrolaimoidea</taxon>
        <taxon>Panagrolaimidae</taxon>
        <taxon>Panagrolaimus</taxon>
    </lineage>
</organism>
<evidence type="ECO:0000313" key="2">
    <source>
        <dbReference type="WBParaSite" id="PS1159_v2.g3720.t1"/>
    </source>
</evidence>
<reference evidence="2" key="1">
    <citation type="submission" date="2022-11" db="UniProtKB">
        <authorList>
            <consortium name="WormBaseParasite"/>
        </authorList>
    </citation>
    <scope>IDENTIFICATION</scope>
</reference>
<protein>
    <submittedName>
        <fullName evidence="2">K Homology domain-containing protein</fullName>
    </submittedName>
</protein>
<dbReference type="WBParaSite" id="PS1159_v2.g3720.t1">
    <property type="protein sequence ID" value="PS1159_v2.g3720.t1"/>
    <property type="gene ID" value="PS1159_v2.g3720"/>
</dbReference>
<proteinExistence type="predicted"/>